<protein>
    <recommendedName>
        <fullName evidence="8">Protein kinase domain-containing protein</fullName>
    </recommendedName>
</protein>
<dbReference type="Proteomes" id="UP000067626">
    <property type="component" value="Chromosome"/>
</dbReference>
<dbReference type="CDD" id="cd14014">
    <property type="entry name" value="STKc_PknB_like"/>
    <property type="match status" value="1"/>
</dbReference>
<evidence type="ECO:0000259" key="8">
    <source>
        <dbReference type="PROSITE" id="PS50011"/>
    </source>
</evidence>
<evidence type="ECO:0000313" key="10">
    <source>
        <dbReference type="Proteomes" id="UP000067626"/>
    </source>
</evidence>
<dbReference type="PANTHER" id="PTHR43289:SF34">
    <property type="entry name" value="SERINE_THREONINE-PROTEIN KINASE YBDM-RELATED"/>
    <property type="match status" value="1"/>
</dbReference>
<evidence type="ECO:0000256" key="5">
    <source>
        <dbReference type="PROSITE-ProRule" id="PRU10141"/>
    </source>
</evidence>
<evidence type="ECO:0000256" key="7">
    <source>
        <dbReference type="SAM" id="Phobius"/>
    </source>
</evidence>
<dbReference type="EMBL" id="CP012159">
    <property type="protein sequence ID" value="AKT37917.1"/>
    <property type="molecule type" value="Genomic_DNA"/>
</dbReference>
<evidence type="ECO:0000256" key="2">
    <source>
        <dbReference type="ARBA" id="ARBA00022741"/>
    </source>
</evidence>
<keyword evidence="2 5" id="KW-0547">Nucleotide-binding</keyword>
<reference evidence="9 10" key="1">
    <citation type="submission" date="2015-07" db="EMBL/GenBank/DDBJ databases">
        <title>Genome analysis of myxobacterium Chondromyces crocatus Cm c5 reveals a high potential for natural compound synthesis and the genetic basis for the loss of fruiting body formation.</title>
        <authorList>
            <person name="Zaburannyi N."/>
            <person name="Bunk B."/>
            <person name="Maier J."/>
            <person name="Overmann J."/>
            <person name="Mueller R."/>
        </authorList>
    </citation>
    <scope>NUCLEOTIDE SEQUENCE [LARGE SCALE GENOMIC DNA]</scope>
    <source>
        <strain evidence="9 10">Cm c5</strain>
    </source>
</reference>
<keyword evidence="10" id="KW-1185">Reference proteome</keyword>
<dbReference type="InterPro" id="IPR008271">
    <property type="entry name" value="Ser/Thr_kinase_AS"/>
</dbReference>
<keyword evidence="7" id="KW-0812">Transmembrane</keyword>
<dbReference type="SMART" id="SM00220">
    <property type="entry name" value="S_TKc"/>
    <property type="match status" value="1"/>
</dbReference>
<feature type="transmembrane region" description="Helical" evidence="7">
    <location>
        <begin position="346"/>
        <end position="368"/>
    </location>
</feature>
<feature type="region of interest" description="Disordered" evidence="6">
    <location>
        <begin position="377"/>
        <end position="454"/>
    </location>
</feature>
<organism evidence="9 10">
    <name type="scientific">Chondromyces crocatus</name>
    <dbReference type="NCBI Taxonomy" id="52"/>
    <lineage>
        <taxon>Bacteria</taxon>
        <taxon>Pseudomonadati</taxon>
        <taxon>Myxococcota</taxon>
        <taxon>Polyangia</taxon>
        <taxon>Polyangiales</taxon>
        <taxon>Polyangiaceae</taxon>
        <taxon>Chondromyces</taxon>
    </lineage>
</organism>
<dbReference type="PROSITE" id="PS00108">
    <property type="entry name" value="PROTEIN_KINASE_ST"/>
    <property type="match status" value="1"/>
</dbReference>
<keyword evidence="7" id="KW-1133">Transmembrane helix</keyword>
<dbReference type="Gene3D" id="1.10.510.10">
    <property type="entry name" value="Transferase(Phosphotransferase) domain 1"/>
    <property type="match status" value="1"/>
</dbReference>
<dbReference type="InterPro" id="IPR017441">
    <property type="entry name" value="Protein_kinase_ATP_BS"/>
</dbReference>
<keyword evidence="4 5" id="KW-0067">ATP-binding</keyword>
<evidence type="ECO:0000256" key="4">
    <source>
        <dbReference type="ARBA" id="ARBA00022840"/>
    </source>
</evidence>
<evidence type="ECO:0000256" key="1">
    <source>
        <dbReference type="ARBA" id="ARBA00022679"/>
    </source>
</evidence>
<feature type="binding site" evidence="5">
    <location>
        <position position="51"/>
    </location>
    <ligand>
        <name>ATP</name>
        <dbReference type="ChEBI" id="CHEBI:30616"/>
    </ligand>
</feature>
<gene>
    <name evidence="9" type="ORF">CMC5_020600</name>
</gene>
<keyword evidence="1" id="KW-0808">Transferase</keyword>
<dbReference type="PANTHER" id="PTHR43289">
    <property type="entry name" value="MITOGEN-ACTIVATED PROTEIN KINASE KINASE KINASE 20-RELATED"/>
    <property type="match status" value="1"/>
</dbReference>
<keyword evidence="7" id="KW-0472">Membrane</keyword>
<dbReference type="OrthoDB" id="5495090at2"/>
<dbReference type="PROSITE" id="PS00107">
    <property type="entry name" value="PROTEIN_KINASE_ATP"/>
    <property type="match status" value="1"/>
</dbReference>
<dbReference type="GO" id="GO:0004674">
    <property type="term" value="F:protein serine/threonine kinase activity"/>
    <property type="evidence" value="ECO:0007669"/>
    <property type="project" value="TreeGrafter"/>
</dbReference>
<name>A0A0K1EB46_CHOCO</name>
<evidence type="ECO:0000313" key="9">
    <source>
        <dbReference type="EMBL" id="AKT37917.1"/>
    </source>
</evidence>
<evidence type="ECO:0000256" key="6">
    <source>
        <dbReference type="SAM" id="MobiDB-lite"/>
    </source>
</evidence>
<proteinExistence type="predicted"/>
<dbReference type="InterPro" id="IPR011009">
    <property type="entry name" value="Kinase-like_dom_sf"/>
</dbReference>
<evidence type="ECO:0000256" key="3">
    <source>
        <dbReference type="ARBA" id="ARBA00022777"/>
    </source>
</evidence>
<dbReference type="STRING" id="52.CMC5_020600"/>
<keyword evidence="3" id="KW-0418">Kinase</keyword>
<dbReference type="Gene3D" id="3.30.200.20">
    <property type="entry name" value="Phosphorylase Kinase, domain 1"/>
    <property type="match status" value="1"/>
</dbReference>
<dbReference type="Pfam" id="PF00069">
    <property type="entry name" value="Pkinase"/>
    <property type="match status" value="1"/>
</dbReference>
<feature type="domain" description="Protein kinase" evidence="8">
    <location>
        <begin position="23"/>
        <end position="283"/>
    </location>
</feature>
<dbReference type="KEGG" id="ccro:CMC5_020600"/>
<dbReference type="SUPFAM" id="SSF56112">
    <property type="entry name" value="Protein kinase-like (PK-like)"/>
    <property type="match status" value="1"/>
</dbReference>
<dbReference type="RefSeq" id="WP_050430219.1">
    <property type="nucleotide sequence ID" value="NZ_CP012159.1"/>
</dbReference>
<accession>A0A0K1EB46</accession>
<sequence>MSAPDPILLRARGRVGRILKGKYRLDGLVGIGGMAAVYVATHRNGNRVAIKMLHAEMSAVSEIRARFLTEGYVANKVNHPGVVAVTDDELAEDGSVFLVMELLEGETVGARARRFGGRMPVGEVLAMTDQLLDVLIAAHAAGIVHRDLKPDNVFITTSGVVKVLDFGIARVVQQDSHTTQAGVAMGTPAFLAPEQARGRWDIVDALTDQWAVGATLFALLAGHEVHRAETPNEVLLLAMTQPAPPLATLAVVPPLVAALVDRALAFERTSRFPDIRALQRAVRAAAVSTGDAIPNLATSSVSWPMPVTVGKPFTPTEQEVAMRTHLPVVTEGLDGGRRTGHTLRNALLAAAVLIPAAALIGAGVYWAATRDLQQGAQVPREATPAAQAIQPGGDTASPTEAQPSTAPPAPIPTALSSVLADELPPRETPPAAGADVDEASLTKPSPADLVQSAPSVHVNNATIAPSTAAAPARIAPSPAAAQPTGASTARRRPSKKGPDLSSQY</sequence>
<dbReference type="GO" id="GO:0005524">
    <property type="term" value="F:ATP binding"/>
    <property type="evidence" value="ECO:0007669"/>
    <property type="project" value="UniProtKB-UniRule"/>
</dbReference>
<feature type="compositionally biased region" description="Low complexity" evidence="6">
    <location>
        <begin position="467"/>
        <end position="481"/>
    </location>
</feature>
<dbReference type="InterPro" id="IPR000719">
    <property type="entry name" value="Prot_kinase_dom"/>
</dbReference>
<dbReference type="AlphaFoldDB" id="A0A0K1EB46"/>
<feature type="region of interest" description="Disordered" evidence="6">
    <location>
        <begin position="467"/>
        <end position="504"/>
    </location>
</feature>
<dbReference type="PROSITE" id="PS50011">
    <property type="entry name" value="PROTEIN_KINASE_DOM"/>
    <property type="match status" value="1"/>
</dbReference>